<proteinExistence type="predicted"/>
<evidence type="ECO:0000313" key="2">
    <source>
        <dbReference type="Proteomes" id="UP001196565"/>
    </source>
</evidence>
<gene>
    <name evidence="1" type="ORF">KPL78_26890</name>
</gene>
<organism evidence="1 2">
    <name type="scientific">Roseomonas alba</name>
    <dbReference type="NCBI Taxonomy" id="2846776"/>
    <lineage>
        <taxon>Bacteria</taxon>
        <taxon>Pseudomonadati</taxon>
        <taxon>Pseudomonadota</taxon>
        <taxon>Alphaproteobacteria</taxon>
        <taxon>Acetobacterales</taxon>
        <taxon>Roseomonadaceae</taxon>
        <taxon>Roseomonas</taxon>
    </lineage>
</organism>
<sequence length="86" mass="9542">MVPPDHPWFGNPSFRIRHDPKEAKRLLAEAGFGPAKPVEAKIIISASGSGQMQPTMMNKAIQDILRPLASISASTWWTGRRWCSRG</sequence>
<protein>
    <recommendedName>
        <fullName evidence="3">Solute-binding protein family 5 domain-containing protein</fullName>
    </recommendedName>
</protein>
<dbReference type="EMBL" id="JAHYBZ010000012">
    <property type="protein sequence ID" value="MBW6401507.1"/>
    <property type="molecule type" value="Genomic_DNA"/>
</dbReference>
<reference evidence="1 2" key="1">
    <citation type="submission" date="2021-07" db="EMBL/GenBank/DDBJ databases">
        <authorList>
            <person name="So Y."/>
        </authorList>
    </citation>
    <scope>NUCLEOTIDE SEQUENCE [LARGE SCALE GENOMIC DNA]</scope>
    <source>
        <strain evidence="1 2">HJA6</strain>
    </source>
</reference>
<name>A0ABS7AIH4_9PROT</name>
<comment type="caution">
    <text evidence="1">The sequence shown here is derived from an EMBL/GenBank/DDBJ whole genome shotgun (WGS) entry which is preliminary data.</text>
</comment>
<evidence type="ECO:0000313" key="1">
    <source>
        <dbReference type="EMBL" id="MBW6401507.1"/>
    </source>
</evidence>
<dbReference type="RefSeq" id="WP_219766230.1">
    <property type="nucleotide sequence ID" value="NZ_JAHYBZ010000012.1"/>
</dbReference>
<dbReference type="Proteomes" id="UP001196565">
    <property type="component" value="Unassembled WGS sequence"/>
</dbReference>
<keyword evidence="2" id="KW-1185">Reference proteome</keyword>
<dbReference type="Gene3D" id="3.10.105.10">
    <property type="entry name" value="Dipeptide-binding Protein, Domain 3"/>
    <property type="match status" value="1"/>
</dbReference>
<evidence type="ECO:0008006" key="3">
    <source>
        <dbReference type="Google" id="ProtNLM"/>
    </source>
</evidence>
<dbReference type="SUPFAM" id="SSF53850">
    <property type="entry name" value="Periplasmic binding protein-like II"/>
    <property type="match status" value="1"/>
</dbReference>
<accession>A0ABS7AIH4</accession>